<dbReference type="AlphaFoldDB" id="A0AA86NHN2"/>
<gene>
    <name evidence="3" type="ORF">HINF_LOCUS4610</name>
    <name evidence="2" type="ORF">HINF_LOCUS7040</name>
</gene>
<dbReference type="EMBL" id="CAXDID020000008">
    <property type="protein sequence ID" value="CAL5978060.1"/>
    <property type="molecule type" value="Genomic_DNA"/>
</dbReference>
<feature type="coiled-coil region" evidence="1">
    <location>
        <begin position="22"/>
        <end position="49"/>
    </location>
</feature>
<reference evidence="2" key="1">
    <citation type="submission" date="2023-06" db="EMBL/GenBank/DDBJ databases">
        <authorList>
            <person name="Kurt Z."/>
        </authorList>
    </citation>
    <scope>NUCLEOTIDE SEQUENCE</scope>
</reference>
<evidence type="ECO:0000313" key="4">
    <source>
        <dbReference type="Proteomes" id="UP001642409"/>
    </source>
</evidence>
<protein>
    <submittedName>
        <fullName evidence="3">Hypothetical_protein</fullName>
    </submittedName>
</protein>
<evidence type="ECO:0000313" key="2">
    <source>
        <dbReference type="EMBL" id="CAI9919395.1"/>
    </source>
</evidence>
<comment type="caution">
    <text evidence="2">The sequence shown here is derived from an EMBL/GenBank/DDBJ whole genome shotgun (WGS) entry which is preliminary data.</text>
</comment>
<evidence type="ECO:0000313" key="3">
    <source>
        <dbReference type="EMBL" id="CAL5978060.1"/>
    </source>
</evidence>
<dbReference type="EMBL" id="CATOUU010000171">
    <property type="protein sequence ID" value="CAI9919395.1"/>
    <property type="molecule type" value="Genomic_DNA"/>
</dbReference>
<reference evidence="3 4" key="2">
    <citation type="submission" date="2024-07" db="EMBL/GenBank/DDBJ databases">
        <authorList>
            <person name="Akdeniz Z."/>
        </authorList>
    </citation>
    <scope>NUCLEOTIDE SEQUENCE [LARGE SCALE GENOMIC DNA]</scope>
</reference>
<keyword evidence="4" id="KW-1185">Reference proteome</keyword>
<dbReference type="Proteomes" id="UP001642409">
    <property type="component" value="Unassembled WGS sequence"/>
</dbReference>
<sequence length="194" mass="23434">MSNLSYTTPEMRGINVKTINMMRIQQIMIKQQEQRILELEQQLQAPKIEQIQVVKKVSESDNMRKLIKQYGRTGRMFELILERLEHFDQTQRRKQFTDEELDLWLYIRTINLKWFIFDSQQFDGPDIRTIYIYVKNFAGRYHDQITTLYSFWSVINNQTGDDKCWKSIDEKVVQGMYVKQMFQQGAESRIQNKK</sequence>
<evidence type="ECO:0000256" key="1">
    <source>
        <dbReference type="SAM" id="Coils"/>
    </source>
</evidence>
<keyword evidence="1" id="KW-0175">Coiled coil</keyword>
<organism evidence="2">
    <name type="scientific">Hexamita inflata</name>
    <dbReference type="NCBI Taxonomy" id="28002"/>
    <lineage>
        <taxon>Eukaryota</taxon>
        <taxon>Metamonada</taxon>
        <taxon>Diplomonadida</taxon>
        <taxon>Hexamitidae</taxon>
        <taxon>Hexamitinae</taxon>
        <taxon>Hexamita</taxon>
    </lineage>
</organism>
<proteinExistence type="predicted"/>
<accession>A0AA86NHN2</accession>
<name>A0AA86NHN2_9EUKA</name>